<proteinExistence type="predicted"/>
<reference evidence="2" key="1">
    <citation type="submission" date="2022-11" db="UniProtKB">
        <authorList>
            <consortium name="WormBaseParasite"/>
        </authorList>
    </citation>
    <scope>IDENTIFICATION</scope>
</reference>
<name>A0A915I5F6_ROMCU</name>
<evidence type="ECO:0000313" key="1">
    <source>
        <dbReference type="Proteomes" id="UP000887565"/>
    </source>
</evidence>
<dbReference type="AlphaFoldDB" id="A0A915I5F6"/>
<evidence type="ECO:0000313" key="2">
    <source>
        <dbReference type="WBParaSite" id="nRc.2.0.1.t09368-RA"/>
    </source>
</evidence>
<sequence>LTGFLICGETTKQIAQTFGGFLRSTAKFDFKTYDNENFNFNDVVIRDDRIVYLIDQDCQICLTLDTAEKNVAAQMLESQLNKKRKEFIFNSNRLKNFTRFKKTVHVEQERRLTQTIADIKAEIQRLDDLYNLVAKCR</sequence>
<keyword evidence="1" id="KW-1185">Reference proteome</keyword>
<organism evidence="1 2">
    <name type="scientific">Romanomermis culicivorax</name>
    <name type="common">Nematode worm</name>
    <dbReference type="NCBI Taxonomy" id="13658"/>
    <lineage>
        <taxon>Eukaryota</taxon>
        <taxon>Metazoa</taxon>
        <taxon>Ecdysozoa</taxon>
        <taxon>Nematoda</taxon>
        <taxon>Enoplea</taxon>
        <taxon>Dorylaimia</taxon>
        <taxon>Mermithida</taxon>
        <taxon>Mermithoidea</taxon>
        <taxon>Mermithidae</taxon>
        <taxon>Romanomermis</taxon>
    </lineage>
</organism>
<accession>A0A915I5F6</accession>
<dbReference type="WBParaSite" id="nRc.2.0.1.t09368-RA">
    <property type="protein sequence ID" value="nRc.2.0.1.t09368-RA"/>
    <property type="gene ID" value="nRc.2.0.1.g09368"/>
</dbReference>
<protein>
    <submittedName>
        <fullName evidence="2">Uncharacterized protein</fullName>
    </submittedName>
</protein>
<dbReference type="Proteomes" id="UP000887565">
    <property type="component" value="Unplaced"/>
</dbReference>